<dbReference type="SUPFAM" id="SSF56672">
    <property type="entry name" value="DNA/RNA polymerases"/>
    <property type="match status" value="1"/>
</dbReference>
<dbReference type="InterPro" id="IPR025724">
    <property type="entry name" value="GAG-pre-integrase_dom"/>
</dbReference>
<evidence type="ECO:0000313" key="4">
    <source>
        <dbReference type="EMBL" id="KAL0337710.1"/>
    </source>
</evidence>
<organism evidence="4">
    <name type="scientific">Sesamum calycinum</name>
    <dbReference type="NCBI Taxonomy" id="2727403"/>
    <lineage>
        <taxon>Eukaryota</taxon>
        <taxon>Viridiplantae</taxon>
        <taxon>Streptophyta</taxon>
        <taxon>Embryophyta</taxon>
        <taxon>Tracheophyta</taxon>
        <taxon>Spermatophyta</taxon>
        <taxon>Magnoliopsida</taxon>
        <taxon>eudicotyledons</taxon>
        <taxon>Gunneridae</taxon>
        <taxon>Pentapetalae</taxon>
        <taxon>asterids</taxon>
        <taxon>lamiids</taxon>
        <taxon>Lamiales</taxon>
        <taxon>Pedaliaceae</taxon>
        <taxon>Sesamum</taxon>
    </lineage>
</organism>
<dbReference type="InterPro" id="IPR039537">
    <property type="entry name" value="Retrotran_Ty1/copia-like"/>
</dbReference>
<dbReference type="GO" id="GO:0016787">
    <property type="term" value="F:hydrolase activity"/>
    <property type="evidence" value="ECO:0007669"/>
    <property type="project" value="UniProtKB-KW"/>
</dbReference>
<keyword evidence="1" id="KW-0479">Metal-binding</keyword>
<dbReference type="Pfam" id="PF25597">
    <property type="entry name" value="SH3_retrovirus"/>
    <property type="match status" value="1"/>
</dbReference>
<dbReference type="PANTHER" id="PTHR42648">
    <property type="entry name" value="TRANSPOSASE, PUTATIVE-RELATED"/>
    <property type="match status" value="1"/>
</dbReference>
<protein>
    <submittedName>
        <fullName evidence="4">Retrovirus-related Pol polyprotein from transposon TNT 1-94</fullName>
    </submittedName>
</protein>
<dbReference type="Pfam" id="PF00665">
    <property type="entry name" value="rve"/>
    <property type="match status" value="1"/>
</dbReference>
<dbReference type="InterPro" id="IPR057670">
    <property type="entry name" value="SH3_retrovirus"/>
</dbReference>
<dbReference type="InterPro" id="IPR001584">
    <property type="entry name" value="Integrase_cat-core"/>
</dbReference>
<dbReference type="InterPro" id="IPR036397">
    <property type="entry name" value="RNaseH_sf"/>
</dbReference>
<dbReference type="GO" id="GO:0003676">
    <property type="term" value="F:nucleic acid binding"/>
    <property type="evidence" value="ECO:0007669"/>
    <property type="project" value="InterPro"/>
</dbReference>
<evidence type="ECO:0000256" key="2">
    <source>
        <dbReference type="ARBA" id="ARBA00022801"/>
    </source>
</evidence>
<dbReference type="AlphaFoldDB" id="A0AAW2N1T5"/>
<name>A0AAW2N1T5_9LAMI</name>
<dbReference type="InterPro" id="IPR012337">
    <property type="entry name" value="RNaseH-like_sf"/>
</dbReference>
<dbReference type="PROSITE" id="PS50994">
    <property type="entry name" value="INTEGRASE"/>
    <property type="match status" value="1"/>
</dbReference>
<proteinExistence type="predicted"/>
<gene>
    <name evidence="4" type="ORF">Scaly_2046100</name>
</gene>
<keyword evidence="2" id="KW-0378">Hydrolase</keyword>
<sequence>MATVSQKRALAVNLKERVNTVTLSCEEYEQLLHRPAAPSATSSSLGVFIVSHVRPTDYLTLTNVLFAPKFSVNLLSDLQTRRTIGTGHKRGGLYFLDTTPPVDARALFASIFPLQWHSRLGHPSLPTLQKILPIHSARLECESCELGKHHRASFPPRVEKRSSSPFTLVHSDIWGPCRFESLRGFRYFITFVDDYSRMTWVNLLRDRPQVPTIITSFYNEIYTQFSVNICILRTDNALEFVQKSVSDFCNSKGILHQTSCPYTSQQNGVAERKHRHLLDVARTIMTNMHVPKSYWGDAVLTACYLINRMPSNVLNGDTLYSCLFPDKPLFGIAPRVFGCVCFVHIHSPTLDKLSPRFVKCIFLGYSQTQKGYRCYDPQSRRSFTSVDVTFFESTPFYSPQSSVVIPPPSVPLPVPTLSVPPLTEPPTRHYSPNYRAFSVSLSSVSIPNTYCEALRHLAWKMAMDDEMSVLISRGTWEVVEVPPNAAIVACRWVFTLKFRADGTLERYKARLVEKGFTQTYGVDYFETFSPVARLNSIRVLFSLAVNLNWPMYQMDIKNAFLYGDLNETVYMEQPPGYVAQGEKQRMVCKLKKAIYGLKQSPRAWFDKLSRIIGEFGFLRCQADHSVFVQTTKTGMVVLAVYVDDILITGSDIDGIEEAKTYLQKHFVTKDLEGQSIF</sequence>
<dbReference type="SUPFAM" id="SSF53098">
    <property type="entry name" value="Ribonuclease H-like"/>
    <property type="match status" value="1"/>
</dbReference>
<dbReference type="GO" id="GO:0015074">
    <property type="term" value="P:DNA integration"/>
    <property type="evidence" value="ECO:0007669"/>
    <property type="project" value="InterPro"/>
</dbReference>
<reference evidence="4" key="1">
    <citation type="submission" date="2020-06" db="EMBL/GenBank/DDBJ databases">
        <authorList>
            <person name="Li T."/>
            <person name="Hu X."/>
            <person name="Zhang T."/>
            <person name="Song X."/>
            <person name="Zhang H."/>
            <person name="Dai N."/>
            <person name="Sheng W."/>
            <person name="Hou X."/>
            <person name="Wei L."/>
        </authorList>
    </citation>
    <scope>NUCLEOTIDE SEQUENCE</scope>
    <source>
        <strain evidence="4">KEN8</strain>
        <tissue evidence="4">Leaf</tissue>
    </source>
</reference>
<reference evidence="4" key="2">
    <citation type="journal article" date="2024" name="Plant">
        <title>Genomic evolution and insights into agronomic trait innovations of Sesamum species.</title>
        <authorList>
            <person name="Miao H."/>
            <person name="Wang L."/>
            <person name="Qu L."/>
            <person name="Liu H."/>
            <person name="Sun Y."/>
            <person name="Le M."/>
            <person name="Wang Q."/>
            <person name="Wei S."/>
            <person name="Zheng Y."/>
            <person name="Lin W."/>
            <person name="Duan Y."/>
            <person name="Cao H."/>
            <person name="Xiong S."/>
            <person name="Wang X."/>
            <person name="Wei L."/>
            <person name="Li C."/>
            <person name="Ma Q."/>
            <person name="Ju M."/>
            <person name="Zhao R."/>
            <person name="Li G."/>
            <person name="Mu C."/>
            <person name="Tian Q."/>
            <person name="Mei H."/>
            <person name="Zhang T."/>
            <person name="Gao T."/>
            <person name="Zhang H."/>
        </authorList>
    </citation>
    <scope>NUCLEOTIDE SEQUENCE</scope>
    <source>
        <strain evidence="4">KEN8</strain>
    </source>
</reference>
<dbReference type="InterPro" id="IPR013103">
    <property type="entry name" value="RVT_2"/>
</dbReference>
<evidence type="ECO:0000256" key="1">
    <source>
        <dbReference type="ARBA" id="ARBA00022723"/>
    </source>
</evidence>
<dbReference type="EMBL" id="JACGWM010000012">
    <property type="protein sequence ID" value="KAL0337710.1"/>
    <property type="molecule type" value="Genomic_DNA"/>
</dbReference>
<dbReference type="Gene3D" id="3.30.420.10">
    <property type="entry name" value="Ribonuclease H-like superfamily/Ribonuclease H"/>
    <property type="match status" value="1"/>
</dbReference>
<dbReference type="Pfam" id="PF13976">
    <property type="entry name" value="gag_pre-integrs"/>
    <property type="match status" value="1"/>
</dbReference>
<dbReference type="PANTHER" id="PTHR42648:SF22">
    <property type="entry name" value="REVERSE TRANSCRIPTASE TY1_COPIA-TYPE DOMAIN-CONTAINING PROTEIN"/>
    <property type="match status" value="1"/>
</dbReference>
<dbReference type="InterPro" id="IPR043502">
    <property type="entry name" value="DNA/RNA_pol_sf"/>
</dbReference>
<evidence type="ECO:0000259" key="3">
    <source>
        <dbReference type="PROSITE" id="PS50994"/>
    </source>
</evidence>
<dbReference type="GO" id="GO:0046872">
    <property type="term" value="F:metal ion binding"/>
    <property type="evidence" value="ECO:0007669"/>
    <property type="project" value="UniProtKB-KW"/>
</dbReference>
<dbReference type="Pfam" id="PF07727">
    <property type="entry name" value="RVT_2"/>
    <property type="match status" value="1"/>
</dbReference>
<accession>A0AAW2N1T5</accession>
<comment type="caution">
    <text evidence="4">The sequence shown here is derived from an EMBL/GenBank/DDBJ whole genome shotgun (WGS) entry which is preliminary data.</text>
</comment>
<feature type="domain" description="Integrase catalytic" evidence="3">
    <location>
        <begin position="161"/>
        <end position="327"/>
    </location>
</feature>